<protein>
    <submittedName>
        <fullName evidence="3">Universal stress protein</fullName>
    </submittedName>
</protein>
<evidence type="ECO:0000313" key="5">
    <source>
        <dbReference type="Proteomes" id="UP001209746"/>
    </source>
</evidence>
<evidence type="ECO:0000313" key="4">
    <source>
        <dbReference type="Proteomes" id="UP001208186"/>
    </source>
</evidence>
<feature type="domain" description="UspA" evidence="1">
    <location>
        <begin position="14"/>
        <end position="61"/>
    </location>
</feature>
<dbReference type="Proteomes" id="UP001208186">
    <property type="component" value="Unassembled WGS sequence"/>
</dbReference>
<gene>
    <name evidence="3" type="ORF">OB914_01100</name>
    <name evidence="2" type="ORF">OB916_01920</name>
</gene>
<name>A0AAE3IAM7_9EURY</name>
<dbReference type="EMBL" id="JAOPKD010000001">
    <property type="protein sequence ID" value="MCU4725573.1"/>
    <property type="molecule type" value="Genomic_DNA"/>
</dbReference>
<dbReference type="InterPro" id="IPR006015">
    <property type="entry name" value="Universal_stress_UspA"/>
</dbReference>
<sequence>MSQAADVDAVELERVVEMIDDLDADFVVISGRDRSPTRQAMFGSVSQEILRAAPCPAVSVRKTPDWA</sequence>
<dbReference type="InterPro" id="IPR006016">
    <property type="entry name" value="UspA"/>
</dbReference>
<evidence type="ECO:0000259" key="1">
    <source>
        <dbReference type="Pfam" id="PF00582"/>
    </source>
</evidence>
<dbReference type="PRINTS" id="PR01438">
    <property type="entry name" value="UNVRSLSTRESS"/>
</dbReference>
<dbReference type="RefSeq" id="WP_315907583.1">
    <property type="nucleotide sequence ID" value="NZ_JAOPKC010000001.1"/>
</dbReference>
<proteinExistence type="predicted"/>
<evidence type="ECO:0000313" key="2">
    <source>
        <dbReference type="EMBL" id="MCU4716822.1"/>
    </source>
</evidence>
<keyword evidence="4" id="KW-1185">Reference proteome</keyword>
<dbReference type="EMBL" id="JAOPKC010000001">
    <property type="protein sequence ID" value="MCU4716822.1"/>
    <property type="molecule type" value="Genomic_DNA"/>
</dbReference>
<accession>A0AAE3IAM7</accession>
<organism evidence="3 5">
    <name type="scientific">Halapricum hydrolyticum</name>
    <dbReference type="NCBI Taxonomy" id="2979991"/>
    <lineage>
        <taxon>Archaea</taxon>
        <taxon>Methanobacteriati</taxon>
        <taxon>Methanobacteriota</taxon>
        <taxon>Stenosarchaea group</taxon>
        <taxon>Halobacteria</taxon>
        <taxon>Halobacteriales</taxon>
        <taxon>Haloarculaceae</taxon>
        <taxon>Halapricum</taxon>
    </lineage>
</organism>
<dbReference type="Pfam" id="PF00582">
    <property type="entry name" value="Usp"/>
    <property type="match status" value="1"/>
</dbReference>
<dbReference type="Gene3D" id="3.40.50.620">
    <property type="entry name" value="HUPs"/>
    <property type="match status" value="1"/>
</dbReference>
<dbReference type="AlphaFoldDB" id="A0AAE3IAM7"/>
<dbReference type="InterPro" id="IPR014729">
    <property type="entry name" value="Rossmann-like_a/b/a_fold"/>
</dbReference>
<dbReference type="Proteomes" id="UP001209746">
    <property type="component" value="Unassembled WGS sequence"/>
</dbReference>
<reference evidence="3" key="1">
    <citation type="submission" date="2023-02" db="EMBL/GenBank/DDBJ databases">
        <title>Enrichment on poylsaccharides allowed isolation of novel metabolic and taxonomic groups of Haloarchaea.</title>
        <authorList>
            <person name="Sorokin D.Y."/>
            <person name="Elcheninov A.G."/>
            <person name="Khizhniak T.V."/>
            <person name="Kolganova T.V."/>
            <person name="Kublanov I.V."/>
        </authorList>
    </citation>
    <scope>NUCLEOTIDE SEQUENCE</scope>
    <source>
        <strain evidence="2 4">HArc-curdl5-1</strain>
        <strain evidence="3">HArc-curdl7</strain>
    </source>
</reference>
<comment type="caution">
    <text evidence="3">The sequence shown here is derived from an EMBL/GenBank/DDBJ whole genome shotgun (WGS) entry which is preliminary data.</text>
</comment>
<dbReference type="SUPFAM" id="SSF52402">
    <property type="entry name" value="Adenine nucleotide alpha hydrolases-like"/>
    <property type="match status" value="1"/>
</dbReference>
<evidence type="ECO:0000313" key="3">
    <source>
        <dbReference type="EMBL" id="MCU4725573.1"/>
    </source>
</evidence>
<dbReference type="CDD" id="cd00293">
    <property type="entry name" value="USP-like"/>
    <property type="match status" value="1"/>
</dbReference>